<comment type="caution">
    <text evidence="2">The sequence shown here is derived from an EMBL/GenBank/DDBJ whole genome shotgun (WGS) entry which is preliminary data.</text>
</comment>
<accession>A0A502E6F6</accession>
<gene>
    <name evidence="2" type="ORF">EAH80_19200</name>
</gene>
<organism evidence="2 3">
    <name type="scientific">Mycolicibacterium hodleri</name>
    <dbReference type="NCBI Taxonomy" id="49897"/>
    <lineage>
        <taxon>Bacteria</taxon>
        <taxon>Bacillati</taxon>
        <taxon>Actinomycetota</taxon>
        <taxon>Actinomycetes</taxon>
        <taxon>Mycobacteriales</taxon>
        <taxon>Mycobacteriaceae</taxon>
        <taxon>Mycolicibacterium</taxon>
    </lineage>
</organism>
<evidence type="ECO:0000313" key="2">
    <source>
        <dbReference type="EMBL" id="TPG32412.1"/>
    </source>
</evidence>
<sequence>MYDATTVLGLIDANKTLVVLLGTIALLCNYVFFYEAAVRQSRQSNAVDQQRNRALTICD</sequence>
<feature type="transmembrane region" description="Helical" evidence="1">
    <location>
        <begin position="16"/>
        <end position="34"/>
    </location>
</feature>
<dbReference type="AlphaFoldDB" id="A0A502E6F6"/>
<dbReference type="EMBL" id="RCZG01000008">
    <property type="protein sequence ID" value="TPG32412.1"/>
    <property type="molecule type" value="Genomic_DNA"/>
</dbReference>
<keyword evidence="3" id="KW-1185">Reference proteome</keyword>
<evidence type="ECO:0000313" key="3">
    <source>
        <dbReference type="Proteomes" id="UP000320095"/>
    </source>
</evidence>
<name>A0A502E6F6_9MYCO</name>
<protein>
    <submittedName>
        <fullName evidence="2">Uncharacterized protein</fullName>
    </submittedName>
</protein>
<evidence type="ECO:0000256" key="1">
    <source>
        <dbReference type="SAM" id="Phobius"/>
    </source>
</evidence>
<keyword evidence="1" id="KW-1133">Transmembrane helix</keyword>
<proteinExistence type="predicted"/>
<reference evidence="2 3" key="1">
    <citation type="journal article" date="2019" name="Environ. Microbiol.">
        <title>Species interactions and distinct microbial communities in high Arctic permafrost affected cryosols are associated with the CH4 and CO2 gas fluxes.</title>
        <authorList>
            <person name="Altshuler I."/>
            <person name="Hamel J."/>
            <person name="Turney S."/>
            <person name="Magnuson E."/>
            <person name="Levesque R."/>
            <person name="Greer C."/>
            <person name="Whyte L.G."/>
        </authorList>
    </citation>
    <scope>NUCLEOTIDE SEQUENCE [LARGE SCALE GENOMIC DNA]</scope>
    <source>
        <strain evidence="2 3">S5.20</strain>
    </source>
</reference>
<keyword evidence="1" id="KW-0472">Membrane</keyword>
<keyword evidence="1" id="KW-0812">Transmembrane</keyword>
<dbReference type="Proteomes" id="UP000320095">
    <property type="component" value="Unassembled WGS sequence"/>
</dbReference>